<accession>A0A9P5N3Q1</accession>
<name>A0A9P5N3Q1_9AGAM</name>
<dbReference type="InterPro" id="IPR029058">
    <property type="entry name" value="AB_hydrolase_fold"/>
</dbReference>
<comment type="caution">
    <text evidence="1">The sequence shown here is derived from an EMBL/GenBank/DDBJ whole genome shotgun (WGS) entry which is preliminary data.</text>
</comment>
<dbReference type="PANTHER" id="PTHR47381:SF3">
    <property type="entry name" value="ALPHA_BETA-HYDROLASES SUPERFAMILY PROTEIN"/>
    <property type="match status" value="1"/>
</dbReference>
<keyword evidence="1" id="KW-0378">Hydrolase</keyword>
<gene>
    <name evidence="1" type="ORF">DFH94DRAFT_158123</name>
</gene>
<sequence length="294" mass="32293">MDVKETLNVAGLLTNVYAQPDLRDKRSSEPIVVLFFLHGRGFSAETVDPTARAAFAWVAEKQASSKQSPRDFIVVTFDQRNHGKREVDGRGNLGWSSKAEEHNERHAVDMCGMLVGVVKDLSFLIDVLPAYIFPNDERTIGEWVLAGFSLGGHATWLGLRHEPRIRIGIPICGCPDYLALMEQRAERLGVPRAPPYFPASLRALVGAHDTVAAPASVFAGKRVLVLSGAEDKLVPWEASRAFVEALNVGRGGRKVVSVVPGVKHEFTDGMREEMFRFFWEEALVSGAAVQNSAL</sequence>
<reference evidence="1" key="1">
    <citation type="submission" date="2019-10" db="EMBL/GenBank/DDBJ databases">
        <authorList>
            <consortium name="DOE Joint Genome Institute"/>
            <person name="Kuo A."/>
            <person name="Miyauchi S."/>
            <person name="Kiss E."/>
            <person name="Drula E."/>
            <person name="Kohler A."/>
            <person name="Sanchez-Garcia M."/>
            <person name="Andreopoulos B."/>
            <person name="Barry K.W."/>
            <person name="Bonito G."/>
            <person name="Buee M."/>
            <person name="Carver A."/>
            <person name="Chen C."/>
            <person name="Cichocki N."/>
            <person name="Clum A."/>
            <person name="Culley D."/>
            <person name="Crous P.W."/>
            <person name="Fauchery L."/>
            <person name="Girlanda M."/>
            <person name="Hayes R."/>
            <person name="Keri Z."/>
            <person name="LaButti K."/>
            <person name="Lipzen A."/>
            <person name="Lombard V."/>
            <person name="Magnuson J."/>
            <person name="Maillard F."/>
            <person name="Morin E."/>
            <person name="Murat C."/>
            <person name="Nolan M."/>
            <person name="Ohm R."/>
            <person name="Pangilinan J."/>
            <person name="Pereira M."/>
            <person name="Perotto S."/>
            <person name="Peter M."/>
            <person name="Riley R."/>
            <person name="Sitrit Y."/>
            <person name="Stielow B."/>
            <person name="Szollosi G."/>
            <person name="Zifcakova L."/>
            <person name="Stursova M."/>
            <person name="Spatafora J.W."/>
            <person name="Tedersoo L."/>
            <person name="Vaario L.-M."/>
            <person name="Yamada A."/>
            <person name="Yan M."/>
            <person name="Wang P."/>
            <person name="Xu J."/>
            <person name="Bruns T."/>
            <person name="Baldrian P."/>
            <person name="Vilgalys R."/>
            <person name="Henrissat B."/>
            <person name="Grigoriev I.V."/>
            <person name="Hibbett D."/>
            <person name="Nagy L.G."/>
            <person name="Martin F.M."/>
        </authorList>
    </citation>
    <scope>NUCLEOTIDE SEQUENCE</scope>
    <source>
        <strain evidence="1">Prilba</strain>
    </source>
</reference>
<evidence type="ECO:0000313" key="2">
    <source>
        <dbReference type="Proteomes" id="UP000759537"/>
    </source>
</evidence>
<dbReference type="AlphaFoldDB" id="A0A9P5N3Q1"/>
<protein>
    <submittedName>
        <fullName evidence="1">Alpha/Beta hydrolase protein</fullName>
    </submittedName>
</protein>
<dbReference type="OrthoDB" id="2152248at2759"/>
<reference evidence="1" key="2">
    <citation type="journal article" date="2020" name="Nat. Commun.">
        <title>Large-scale genome sequencing of mycorrhizal fungi provides insights into the early evolution of symbiotic traits.</title>
        <authorList>
            <person name="Miyauchi S."/>
            <person name="Kiss E."/>
            <person name="Kuo A."/>
            <person name="Drula E."/>
            <person name="Kohler A."/>
            <person name="Sanchez-Garcia M."/>
            <person name="Morin E."/>
            <person name="Andreopoulos B."/>
            <person name="Barry K.W."/>
            <person name="Bonito G."/>
            <person name="Buee M."/>
            <person name="Carver A."/>
            <person name="Chen C."/>
            <person name="Cichocki N."/>
            <person name="Clum A."/>
            <person name="Culley D."/>
            <person name="Crous P.W."/>
            <person name="Fauchery L."/>
            <person name="Girlanda M."/>
            <person name="Hayes R.D."/>
            <person name="Keri Z."/>
            <person name="LaButti K."/>
            <person name="Lipzen A."/>
            <person name="Lombard V."/>
            <person name="Magnuson J."/>
            <person name="Maillard F."/>
            <person name="Murat C."/>
            <person name="Nolan M."/>
            <person name="Ohm R.A."/>
            <person name="Pangilinan J."/>
            <person name="Pereira M.F."/>
            <person name="Perotto S."/>
            <person name="Peter M."/>
            <person name="Pfister S."/>
            <person name="Riley R."/>
            <person name="Sitrit Y."/>
            <person name="Stielow J.B."/>
            <person name="Szollosi G."/>
            <person name="Zifcakova L."/>
            <person name="Stursova M."/>
            <person name="Spatafora J.W."/>
            <person name="Tedersoo L."/>
            <person name="Vaario L.M."/>
            <person name="Yamada A."/>
            <person name="Yan M."/>
            <person name="Wang P."/>
            <person name="Xu J."/>
            <person name="Bruns T."/>
            <person name="Baldrian P."/>
            <person name="Vilgalys R."/>
            <person name="Dunand C."/>
            <person name="Henrissat B."/>
            <person name="Grigoriev I.V."/>
            <person name="Hibbett D."/>
            <person name="Nagy L.G."/>
            <person name="Martin F.M."/>
        </authorList>
    </citation>
    <scope>NUCLEOTIDE SEQUENCE</scope>
    <source>
        <strain evidence="1">Prilba</strain>
    </source>
</reference>
<evidence type="ECO:0000313" key="1">
    <source>
        <dbReference type="EMBL" id="KAF8485864.1"/>
    </source>
</evidence>
<dbReference type="SUPFAM" id="SSF53474">
    <property type="entry name" value="alpha/beta-Hydrolases"/>
    <property type="match status" value="1"/>
</dbReference>
<proteinExistence type="predicted"/>
<organism evidence="1 2">
    <name type="scientific">Russula ochroleuca</name>
    <dbReference type="NCBI Taxonomy" id="152965"/>
    <lineage>
        <taxon>Eukaryota</taxon>
        <taxon>Fungi</taxon>
        <taxon>Dikarya</taxon>
        <taxon>Basidiomycota</taxon>
        <taxon>Agaricomycotina</taxon>
        <taxon>Agaricomycetes</taxon>
        <taxon>Russulales</taxon>
        <taxon>Russulaceae</taxon>
        <taxon>Russula</taxon>
    </lineage>
</organism>
<dbReference type="Gene3D" id="3.40.50.1820">
    <property type="entry name" value="alpha/beta hydrolase"/>
    <property type="match status" value="1"/>
</dbReference>
<dbReference type="EMBL" id="WHVB01000002">
    <property type="protein sequence ID" value="KAF8485864.1"/>
    <property type="molecule type" value="Genomic_DNA"/>
</dbReference>
<dbReference type="PANTHER" id="PTHR47381">
    <property type="entry name" value="ALPHA/BETA-HYDROLASES SUPERFAMILY PROTEIN"/>
    <property type="match status" value="1"/>
</dbReference>
<dbReference type="GO" id="GO:0016787">
    <property type="term" value="F:hydrolase activity"/>
    <property type="evidence" value="ECO:0007669"/>
    <property type="project" value="UniProtKB-KW"/>
</dbReference>
<keyword evidence="2" id="KW-1185">Reference proteome</keyword>
<dbReference type="Proteomes" id="UP000759537">
    <property type="component" value="Unassembled WGS sequence"/>
</dbReference>